<dbReference type="PANTHER" id="PTHR45625">
    <property type="entry name" value="PEPTIDYL-PROLYL CIS-TRANS ISOMERASE-RELATED"/>
    <property type="match status" value="1"/>
</dbReference>
<dbReference type="EC" id="5.2.1.8" evidence="4"/>
<keyword evidence="1 4" id="KW-0697">Rotamase</keyword>
<dbReference type="InterPro" id="IPR029000">
    <property type="entry name" value="Cyclophilin-like_dom_sf"/>
</dbReference>
<dbReference type="OMA" id="NTHLANC"/>
<evidence type="ECO:0000256" key="1">
    <source>
        <dbReference type="ARBA" id="ARBA00023110"/>
    </source>
</evidence>
<name>D8T1A0_SELML</name>
<dbReference type="HOGENOM" id="CLU_012062_16_3_1"/>
<evidence type="ECO:0000256" key="4">
    <source>
        <dbReference type="RuleBase" id="RU363019"/>
    </source>
</evidence>
<dbReference type="SUPFAM" id="SSF50891">
    <property type="entry name" value="Cyclophilin-like"/>
    <property type="match status" value="1"/>
</dbReference>
<dbReference type="PANTHER" id="PTHR45625:SF12">
    <property type="entry name" value="PEPTIDYL-PROLYL CIS-TRANS ISOMERASE"/>
    <property type="match status" value="1"/>
</dbReference>
<comment type="catalytic activity">
    <reaction evidence="4">
        <text>[protein]-peptidylproline (omega=180) = [protein]-peptidylproline (omega=0)</text>
        <dbReference type="Rhea" id="RHEA:16237"/>
        <dbReference type="Rhea" id="RHEA-COMP:10747"/>
        <dbReference type="Rhea" id="RHEA-COMP:10748"/>
        <dbReference type="ChEBI" id="CHEBI:83833"/>
        <dbReference type="ChEBI" id="CHEBI:83834"/>
        <dbReference type="EC" id="5.2.1.8"/>
    </reaction>
</comment>
<dbReference type="GO" id="GO:0006457">
    <property type="term" value="P:protein folding"/>
    <property type="evidence" value="ECO:0000318"/>
    <property type="project" value="GO_Central"/>
</dbReference>
<dbReference type="EMBL" id="GL377661">
    <property type="protein sequence ID" value="EFJ09645.1"/>
    <property type="molecule type" value="Genomic_DNA"/>
</dbReference>
<comment type="similarity">
    <text evidence="4">Belongs to the cyclophilin-type PPIase family.</text>
</comment>
<keyword evidence="7" id="KW-1185">Reference proteome</keyword>
<dbReference type="GO" id="GO:0000398">
    <property type="term" value="P:mRNA splicing, via spliceosome"/>
    <property type="evidence" value="ECO:0000318"/>
    <property type="project" value="GO_Central"/>
</dbReference>
<dbReference type="InterPro" id="IPR002130">
    <property type="entry name" value="Cyclophilin-type_PPIase_dom"/>
</dbReference>
<evidence type="ECO:0000256" key="2">
    <source>
        <dbReference type="ARBA" id="ARBA00023186"/>
    </source>
</evidence>
<dbReference type="PIRSF" id="PIRSF001467">
    <property type="entry name" value="Peptidylpro_ismrse"/>
    <property type="match status" value="1"/>
</dbReference>
<dbReference type="InterPro" id="IPR044666">
    <property type="entry name" value="Cyclophilin_A-like"/>
</dbReference>
<dbReference type="KEGG" id="smo:SELMODRAFT_129647"/>
<dbReference type="Gramene" id="EFJ09645">
    <property type="protein sequence ID" value="EFJ09645"/>
    <property type="gene ID" value="SELMODRAFT_129647"/>
</dbReference>
<dbReference type="GO" id="GO:0071013">
    <property type="term" value="C:catalytic step 2 spliceosome"/>
    <property type="evidence" value="ECO:0000318"/>
    <property type="project" value="GO_Central"/>
</dbReference>
<keyword evidence="2" id="KW-0143">Chaperone</keyword>
<gene>
    <name evidence="6" type="ORF">SELMODRAFT_129647</name>
</gene>
<dbReference type="InParanoid" id="D8T1A0"/>
<evidence type="ECO:0000313" key="7">
    <source>
        <dbReference type="Proteomes" id="UP000001514"/>
    </source>
</evidence>
<sequence>MSVVLCCTHGRLEIDLFLEDAPRTCRNFLELCKAGYYDGITFHVISLVLSSPALVSDYNLLAGTGRGGYSIYGARFDDEISARHNHDATGIVSMANFGRNTNASQFFILFKPSPHLDGKHTVFGKVRENSLVVLDKMQLVKVKKNNVPVEPVKL</sequence>
<dbReference type="InterPro" id="IPR024936">
    <property type="entry name" value="Cyclophilin-type_PPIase"/>
</dbReference>
<evidence type="ECO:0000313" key="6">
    <source>
        <dbReference type="EMBL" id="EFJ09645.1"/>
    </source>
</evidence>
<dbReference type="Proteomes" id="UP000001514">
    <property type="component" value="Unassembled WGS sequence"/>
</dbReference>
<evidence type="ECO:0000256" key="3">
    <source>
        <dbReference type="ARBA" id="ARBA00023235"/>
    </source>
</evidence>
<dbReference type="Pfam" id="PF00160">
    <property type="entry name" value="Pro_isomerase"/>
    <property type="match status" value="1"/>
</dbReference>
<dbReference type="PRINTS" id="PR00153">
    <property type="entry name" value="CSAPPISMRASE"/>
</dbReference>
<comment type="function">
    <text evidence="4">PPIases accelerate the folding of proteins. It catalyzes the cis-trans isomerization of proline imidic peptide bonds in oligopeptides.</text>
</comment>
<dbReference type="STRING" id="88036.D8T1A0"/>
<protein>
    <recommendedName>
        <fullName evidence="4">Peptidyl-prolyl cis-trans isomerase</fullName>
        <shortName evidence="4">PPIase</shortName>
        <ecNumber evidence="4">5.2.1.8</ecNumber>
    </recommendedName>
</protein>
<organism evidence="7">
    <name type="scientific">Selaginella moellendorffii</name>
    <name type="common">Spikemoss</name>
    <dbReference type="NCBI Taxonomy" id="88036"/>
    <lineage>
        <taxon>Eukaryota</taxon>
        <taxon>Viridiplantae</taxon>
        <taxon>Streptophyta</taxon>
        <taxon>Embryophyta</taxon>
        <taxon>Tracheophyta</taxon>
        <taxon>Lycopodiopsida</taxon>
        <taxon>Selaginellales</taxon>
        <taxon>Selaginellaceae</taxon>
        <taxon>Selaginella</taxon>
    </lineage>
</organism>
<keyword evidence="3 4" id="KW-0413">Isomerase</keyword>
<accession>D8T1A0</accession>
<dbReference type="eggNOG" id="KOG0881">
    <property type="taxonomic scope" value="Eukaryota"/>
</dbReference>
<dbReference type="Gene3D" id="2.40.100.10">
    <property type="entry name" value="Cyclophilin-like"/>
    <property type="match status" value="1"/>
</dbReference>
<dbReference type="GO" id="GO:0003755">
    <property type="term" value="F:peptidyl-prolyl cis-trans isomerase activity"/>
    <property type="evidence" value="ECO:0000318"/>
    <property type="project" value="GO_Central"/>
</dbReference>
<dbReference type="PROSITE" id="PS50072">
    <property type="entry name" value="CSA_PPIASE_2"/>
    <property type="match status" value="1"/>
</dbReference>
<proteinExistence type="inferred from homology"/>
<evidence type="ECO:0000259" key="5">
    <source>
        <dbReference type="PROSITE" id="PS50072"/>
    </source>
</evidence>
<feature type="domain" description="PPIase cyclophilin-type" evidence="5">
    <location>
        <begin position="10"/>
        <end position="154"/>
    </location>
</feature>
<dbReference type="AlphaFoldDB" id="D8T1A0"/>
<reference evidence="6 7" key="1">
    <citation type="journal article" date="2011" name="Science">
        <title>The Selaginella genome identifies genetic changes associated with the evolution of vascular plants.</title>
        <authorList>
            <person name="Banks J.A."/>
            <person name="Nishiyama T."/>
            <person name="Hasebe M."/>
            <person name="Bowman J.L."/>
            <person name="Gribskov M."/>
            <person name="dePamphilis C."/>
            <person name="Albert V.A."/>
            <person name="Aono N."/>
            <person name="Aoyama T."/>
            <person name="Ambrose B.A."/>
            <person name="Ashton N.W."/>
            <person name="Axtell M.J."/>
            <person name="Barker E."/>
            <person name="Barker M.S."/>
            <person name="Bennetzen J.L."/>
            <person name="Bonawitz N.D."/>
            <person name="Chapple C."/>
            <person name="Cheng C."/>
            <person name="Correa L.G."/>
            <person name="Dacre M."/>
            <person name="DeBarry J."/>
            <person name="Dreyer I."/>
            <person name="Elias M."/>
            <person name="Engstrom E.M."/>
            <person name="Estelle M."/>
            <person name="Feng L."/>
            <person name="Finet C."/>
            <person name="Floyd S.K."/>
            <person name="Frommer W.B."/>
            <person name="Fujita T."/>
            <person name="Gramzow L."/>
            <person name="Gutensohn M."/>
            <person name="Harholt J."/>
            <person name="Hattori M."/>
            <person name="Heyl A."/>
            <person name="Hirai T."/>
            <person name="Hiwatashi Y."/>
            <person name="Ishikawa M."/>
            <person name="Iwata M."/>
            <person name="Karol K.G."/>
            <person name="Koehler B."/>
            <person name="Kolukisaoglu U."/>
            <person name="Kubo M."/>
            <person name="Kurata T."/>
            <person name="Lalonde S."/>
            <person name="Li K."/>
            <person name="Li Y."/>
            <person name="Litt A."/>
            <person name="Lyons E."/>
            <person name="Manning G."/>
            <person name="Maruyama T."/>
            <person name="Michael T.P."/>
            <person name="Mikami K."/>
            <person name="Miyazaki S."/>
            <person name="Morinaga S."/>
            <person name="Murata T."/>
            <person name="Mueller-Roeber B."/>
            <person name="Nelson D.R."/>
            <person name="Obara M."/>
            <person name="Oguri Y."/>
            <person name="Olmstead R.G."/>
            <person name="Onodera N."/>
            <person name="Petersen B.L."/>
            <person name="Pils B."/>
            <person name="Prigge M."/>
            <person name="Rensing S.A."/>
            <person name="Riano-Pachon D.M."/>
            <person name="Roberts A.W."/>
            <person name="Sato Y."/>
            <person name="Scheller H.V."/>
            <person name="Schulz B."/>
            <person name="Schulz C."/>
            <person name="Shakirov E.V."/>
            <person name="Shibagaki N."/>
            <person name="Shinohara N."/>
            <person name="Shippen D.E."/>
            <person name="Soerensen I."/>
            <person name="Sotooka R."/>
            <person name="Sugimoto N."/>
            <person name="Sugita M."/>
            <person name="Sumikawa N."/>
            <person name="Tanurdzic M."/>
            <person name="Theissen G."/>
            <person name="Ulvskov P."/>
            <person name="Wakazuki S."/>
            <person name="Weng J.K."/>
            <person name="Willats W.W."/>
            <person name="Wipf D."/>
            <person name="Wolf P.G."/>
            <person name="Yang L."/>
            <person name="Zimmer A.D."/>
            <person name="Zhu Q."/>
            <person name="Mitros T."/>
            <person name="Hellsten U."/>
            <person name="Loque D."/>
            <person name="Otillar R."/>
            <person name="Salamov A."/>
            <person name="Schmutz J."/>
            <person name="Shapiro H."/>
            <person name="Lindquist E."/>
            <person name="Lucas S."/>
            <person name="Rokhsar D."/>
            <person name="Grigoriev I.V."/>
        </authorList>
    </citation>
    <scope>NUCLEOTIDE SEQUENCE [LARGE SCALE GENOMIC DNA]</scope>
</reference>